<protein>
    <submittedName>
        <fullName evidence="2">Aste57867_9569 protein</fullName>
    </submittedName>
</protein>
<dbReference type="Proteomes" id="UP000332933">
    <property type="component" value="Unassembled WGS sequence"/>
</dbReference>
<organism evidence="2 3">
    <name type="scientific">Aphanomyces stellatus</name>
    <dbReference type="NCBI Taxonomy" id="120398"/>
    <lineage>
        <taxon>Eukaryota</taxon>
        <taxon>Sar</taxon>
        <taxon>Stramenopiles</taxon>
        <taxon>Oomycota</taxon>
        <taxon>Saprolegniomycetes</taxon>
        <taxon>Saprolegniales</taxon>
        <taxon>Verrucalvaceae</taxon>
        <taxon>Aphanomyces</taxon>
    </lineage>
</organism>
<dbReference type="Gene3D" id="3.90.1570.10">
    <property type="entry name" value="tt1808, chain A"/>
    <property type="match status" value="1"/>
</dbReference>
<reference evidence="1" key="2">
    <citation type="submission" date="2019-06" db="EMBL/GenBank/DDBJ databases">
        <title>Genomics analysis of Aphanomyces spp. identifies a new class of oomycete effector associated with host adaptation.</title>
        <authorList>
            <person name="Gaulin E."/>
        </authorList>
    </citation>
    <scope>NUCLEOTIDE SEQUENCE</scope>
    <source>
        <strain evidence="1">CBS 578.67</strain>
    </source>
</reference>
<name>A0A485KNN3_9STRA</name>
<evidence type="ECO:0000313" key="3">
    <source>
        <dbReference type="Proteomes" id="UP000332933"/>
    </source>
</evidence>
<keyword evidence="3" id="KW-1185">Reference proteome</keyword>
<evidence type="ECO:0000313" key="2">
    <source>
        <dbReference type="EMBL" id="VFT86448.1"/>
    </source>
</evidence>
<dbReference type="AlphaFoldDB" id="A0A485KNN3"/>
<dbReference type="EMBL" id="CAADRA010005172">
    <property type="protein sequence ID" value="VFT86448.1"/>
    <property type="molecule type" value="Genomic_DNA"/>
</dbReference>
<dbReference type="EMBL" id="VJMH01005151">
    <property type="protein sequence ID" value="KAF0699885.1"/>
    <property type="molecule type" value="Genomic_DNA"/>
</dbReference>
<dbReference type="InterPro" id="IPR012296">
    <property type="entry name" value="Nuclease_put_TT1808"/>
</dbReference>
<reference evidence="2 3" key="1">
    <citation type="submission" date="2019-03" db="EMBL/GenBank/DDBJ databases">
        <authorList>
            <person name="Gaulin E."/>
            <person name="Dumas B."/>
        </authorList>
    </citation>
    <scope>NUCLEOTIDE SEQUENCE [LARGE SCALE GENOMIC DNA]</scope>
    <source>
        <strain evidence="2">CBS 568.67</strain>
    </source>
</reference>
<dbReference type="OrthoDB" id="77454at2759"/>
<proteinExistence type="predicted"/>
<sequence length="256" mass="28796">MAINSINQTTKTLDLKLVDKKLQKGNVYLRDASLSDWEAFVTSEDQQLKSKNMERMEGKIFIVELPSREHEDYIQELSAVLRAATHTATNFLMISGAAYQTNFRRLEPDLCVVPRRVLGQPPYNVQLPPGVNWNDFQTVKWEVAWSKTWADLDWKANQWSTVGTVVYIICIKLERPNLVDCSYKVHHVVHHGVNLPAMVPIPIAAPNTVVHLDSRLVLQLPAINPLPPNFPPQLDIDLFAPLAVLLADLPPAPAAI</sequence>
<accession>A0A485KNN3</accession>
<gene>
    <name evidence="2" type="primary">Aste57867_9569</name>
    <name evidence="1" type="ORF">As57867_009531</name>
    <name evidence="2" type="ORF">ASTE57867_9569</name>
</gene>
<evidence type="ECO:0000313" key="1">
    <source>
        <dbReference type="EMBL" id="KAF0699885.1"/>
    </source>
</evidence>